<evidence type="ECO:0000256" key="3">
    <source>
        <dbReference type="ARBA" id="ARBA00022824"/>
    </source>
</evidence>
<keyword evidence="2 6" id="KW-0812">Transmembrane</keyword>
<keyword evidence="3 6" id="KW-0256">Endoplasmic reticulum</keyword>
<feature type="transmembrane region" description="Helical" evidence="6">
    <location>
        <begin position="105"/>
        <end position="123"/>
    </location>
</feature>
<keyword evidence="5 6" id="KW-0472">Membrane</keyword>
<feature type="transmembrane region" description="Helical" evidence="6">
    <location>
        <begin position="6"/>
        <end position="29"/>
    </location>
</feature>
<evidence type="ECO:0000313" key="8">
    <source>
        <dbReference type="EMBL" id="KJH52289.1"/>
    </source>
</evidence>
<dbReference type="InterPro" id="IPR003388">
    <property type="entry name" value="Reticulon"/>
</dbReference>
<evidence type="ECO:0000256" key="4">
    <source>
        <dbReference type="ARBA" id="ARBA00022989"/>
    </source>
</evidence>
<dbReference type="PROSITE" id="PS50845">
    <property type="entry name" value="RETICULON"/>
    <property type="match status" value="1"/>
</dbReference>
<evidence type="ECO:0000256" key="6">
    <source>
        <dbReference type="RuleBase" id="RU363132"/>
    </source>
</evidence>
<sequence length="153" mass="17261">MKSSRYPIISVIAYSGLGVLAATLGFRIYKIIESQIKKTSGENPFHEYLSKDLTVPQDRIHAQVDVLAEHATLLANQLKRLFFVESIIDSAKFGLILWALTYIGYWFSGLFLVVLAVLSAFSIPKIYEMYQEPIDAQLAMITEQAKKISQMLV</sequence>
<organism evidence="8 9">
    <name type="scientific">Dictyocaulus viviparus</name>
    <name type="common">Bovine lungworm</name>
    <dbReference type="NCBI Taxonomy" id="29172"/>
    <lineage>
        <taxon>Eukaryota</taxon>
        <taxon>Metazoa</taxon>
        <taxon>Ecdysozoa</taxon>
        <taxon>Nematoda</taxon>
        <taxon>Chromadorea</taxon>
        <taxon>Rhabditida</taxon>
        <taxon>Rhabditina</taxon>
        <taxon>Rhabditomorpha</taxon>
        <taxon>Strongyloidea</taxon>
        <taxon>Metastrongylidae</taxon>
        <taxon>Dictyocaulus</taxon>
    </lineage>
</organism>
<reference evidence="8 9" key="1">
    <citation type="submission" date="2013-11" db="EMBL/GenBank/DDBJ databases">
        <title>Draft genome of the bovine lungworm Dictyocaulus viviparus.</title>
        <authorList>
            <person name="Mitreva M."/>
        </authorList>
    </citation>
    <scope>NUCLEOTIDE SEQUENCE [LARGE SCALE GENOMIC DNA]</scope>
    <source>
        <strain evidence="8 9">HannoverDv2000</strain>
    </source>
</reference>
<evidence type="ECO:0000256" key="5">
    <source>
        <dbReference type="ARBA" id="ARBA00023136"/>
    </source>
</evidence>
<dbReference type="InterPro" id="IPR046964">
    <property type="entry name" value="RTN1-4"/>
</dbReference>
<dbReference type="STRING" id="29172.A0A0D8Y8J2"/>
<evidence type="ECO:0000256" key="2">
    <source>
        <dbReference type="ARBA" id="ARBA00022692"/>
    </source>
</evidence>
<evidence type="ECO:0000256" key="1">
    <source>
        <dbReference type="ARBA" id="ARBA00004477"/>
    </source>
</evidence>
<proteinExistence type="predicted"/>
<dbReference type="Pfam" id="PF02453">
    <property type="entry name" value="Reticulon"/>
    <property type="match status" value="1"/>
</dbReference>
<reference evidence="9" key="2">
    <citation type="journal article" date="2016" name="Sci. Rep.">
        <title>Dictyocaulus viviparus genome, variome and transcriptome elucidate lungworm biology and support future intervention.</title>
        <authorList>
            <person name="McNulty S.N."/>
            <person name="Strube C."/>
            <person name="Rosa B.A."/>
            <person name="Martin J.C."/>
            <person name="Tyagi R."/>
            <person name="Choi Y.J."/>
            <person name="Wang Q."/>
            <person name="Hallsworth Pepin K."/>
            <person name="Zhang X."/>
            <person name="Ozersky P."/>
            <person name="Wilson R.K."/>
            <person name="Sternberg P.W."/>
            <person name="Gasser R.B."/>
            <person name="Mitreva M."/>
        </authorList>
    </citation>
    <scope>NUCLEOTIDE SEQUENCE [LARGE SCALE GENOMIC DNA]</scope>
    <source>
        <strain evidence="9">HannoverDv2000</strain>
    </source>
</reference>
<keyword evidence="4 6" id="KW-1133">Transmembrane helix</keyword>
<dbReference type="Proteomes" id="UP000053766">
    <property type="component" value="Unassembled WGS sequence"/>
</dbReference>
<dbReference type="PANTHER" id="PTHR45799:SF2">
    <property type="entry name" value="RETICULON-LIKE PROTEIN"/>
    <property type="match status" value="1"/>
</dbReference>
<gene>
    <name evidence="8" type="ORF">DICVIV_01491</name>
</gene>
<evidence type="ECO:0000313" key="9">
    <source>
        <dbReference type="Proteomes" id="UP000053766"/>
    </source>
</evidence>
<dbReference type="EMBL" id="KN716167">
    <property type="protein sequence ID" value="KJH52289.1"/>
    <property type="molecule type" value="Genomic_DNA"/>
</dbReference>
<comment type="subcellular location">
    <subcellularLocation>
        <location evidence="1 6">Endoplasmic reticulum membrane</location>
        <topology evidence="1 6">Multi-pass membrane protein</topology>
    </subcellularLocation>
</comment>
<protein>
    <recommendedName>
        <fullName evidence="6">Reticulon-like protein</fullName>
    </recommendedName>
</protein>
<dbReference type="Gene3D" id="1.20.5.2480">
    <property type="match status" value="1"/>
</dbReference>
<keyword evidence="9" id="KW-1185">Reference proteome</keyword>
<name>A0A0D8Y8J2_DICVI</name>
<dbReference type="GO" id="GO:0005789">
    <property type="term" value="C:endoplasmic reticulum membrane"/>
    <property type="evidence" value="ECO:0007669"/>
    <property type="project" value="UniProtKB-SubCell"/>
</dbReference>
<evidence type="ECO:0000259" key="7">
    <source>
        <dbReference type="PROSITE" id="PS50845"/>
    </source>
</evidence>
<dbReference type="PANTHER" id="PTHR45799">
    <property type="entry name" value="RETICULON-LIKE PROTEIN"/>
    <property type="match status" value="1"/>
</dbReference>
<dbReference type="AlphaFoldDB" id="A0A0D8Y8J2"/>
<accession>A0A0D8Y8J2</accession>
<feature type="domain" description="Reticulon" evidence="7">
    <location>
        <begin position="1"/>
        <end position="153"/>
    </location>
</feature>
<dbReference type="OrthoDB" id="567788at2759"/>
<dbReference type="GO" id="GO:0030424">
    <property type="term" value="C:axon"/>
    <property type="evidence" value="ECO:0007669"/>
    <property type="project" value="TreeGrafter"/>
</dbReference>